<proteinExistence type="predicted"/>
<keyword evidence="2" id="KW-1185">Reference proteome</keyword>
<dbReference type="EMBL" id="CABFNO020001404">
    <property type="protein sequence ID" value="CAG9986440.1"/>
    <property type="molecule type" value="Genomic_DNA"/>
</dbReference>
<reference evidence="2" key="1">
    <citation type="submission" date="2019-06" db="EMBL/GenBank/DDBJ databases">
        <authorList>
            <person name="Broberg M."/>
        </authorList>
    </citation>
    <scope>NUCLEOTIDE SEQUENCE [LARGE SCALE GENOMIC DNA]</scope>
</reference>
<evidence type="ECO:0000313" key="1">
    <source>
        <dbReference type="EMBL" id="CAG9986440.1"/>
    </source>
</evidence>
<sequence length="544" mass="61808">MDAGETSSGSNDRLSSLVTELREKIIVELDPVSVIAISQTNKALRNTVDPGEQDTDNCILALELTPEYGGPDVPLDWLRGGFYTGDYNKRFSEAGIESHRWACTRCHRLRSHVWFDNQSVIGLGYQKPDIGTPAAAPNPWVPASMRKDAAVDASCTDPATQARHQLFLHILGLDVRNIISGCPDQRRFGLAQAGALGIPDVAALAQQPLQRGTQKRIIEQINDEYKALDADLRGDKRRFRTCIECQVRLVHDAGRACGRSIDPYPPIVRSRPMNFKSVLHRFFPEVAAWPSQAPTPWPEYTGMGINGMTMRPLLDMRDGDKQFRMHLIRCPECHTWQEQRAFRLIEPDMLHDPPTQEYETAIQKKAGREIGVRQLLMLEEDVLCNHCFYKEHGADDLEDELVWTFRFVVTREIAQVRRHVYEGWQTCLRLMGDQDEEMVDEVYEHADPDVPRAYKLYRDEPNMTMEELEAVTATRFYKFAAAASEIMLSERWAPTAGLGCFIWAATARNFIEQWLYLENALARMEAGTDSLSEWALARHGPSLD</sequence>
<organism evidence="1 2">
    <name type="scientific">Clonostachys byssicola</name>
    <dbReference type="NCBI Taxonomy" id="160290"/>
    <lineage>
        <taxon>Eukaryota</taxon>
        <taxon>Fungi</taxon>
        <taxon>Dikarya</taxon>
        <taxon>Ascomycota</taxon>
        <taxon>Pezizomycotina</taxon>
        <taxon>Sordariomycetes</taxon>
        <taxon>Hypocreomycetidae</taxon>
        <taxon>Hypocreales</taxon>
        <taxon>Bionectriaceae</taxon>
        <taxon>Clonostachys</taxon>
    </lineage>
</organism>
<evidence type="ECO:0000313" key="2">
    <source>
        <dbReference type="Proteomes" id="UP000754883"/>
    </source>
</evidence>
<comment type="caution">
    <text evidence="1">The sequence shown here is derived from an EMBL/GenBank/DDBJ whole genome shotgun (WGS) entry which is preliminary data.</text>
</comment>
<accession>A0A9N9UAP3</accession>
<gene>
    <name evidence="1" type="ORF">CBYS24578_00012717</name>
</gene>
<dbReference type="AlphaFoldDB" id="A0A9N9UAP3"/>
<dbReference type="Proteomes" id="UP000754883">
    <property type="component" value="Unassembled WGS sequence"/>
</dbReference>
<dbReference type="OrthoDB" id="5140588at2759"/>
<protein>
    <submittedName>
        <fullName evidence="1">Uncharacterized protein</fullName>
    </submittedName>
</protein>
<name>A0A9N9UAP3_9HYPO</name>
<reference evidence="1 2" key="2">
    <citation type="submission" date="2021-10" db="EMBL/GenBank/DDBJ databases">
        <authorList>
            <person name="Piombo E."/>
        </authorList>
    </citation>
    <scope>NUCLEOTIDE SEQUENCE [LARGE SCALE GENOMIC DNA]</scope>
</reference>